<dbReference type="EMBL" id="LBPY01000022">
    <property type="protein sequence ID" value="KKP65646.1"/>
    <property type="molecule type" value="Genomic_DNA"/>
</dbReference>
<keyword evidence="1" id="KW-0472">Membrane</keyword>
<sequence length="277" mass="31156">MIGIILATLGTFFDEISLSFGKWAVSHNKENIYTFGFLNFFWMLIIFIIFAIAKNSFIFDPASIPLFIVLIILEIAQVYSSLNAIVKADRSTSGFLLIITIPLLLIVDTFLGYKIGIYSLLGVVVIIVGLIILLTNHGLNKKGIWYVIFSAVNAVATISIYKYCITHYNSVEAQQIIISVFMLIFLYIMSVWKSKESPLKYIFKKEFFIRSVSMGIGSVIISFAYLFAPSSIITSAKRASSILWSIISGNHYFHEKHILVKITAFLLIIVGLALMLF</sequence>
<feature type="transmembrane region" description="Helical" evidence="1">
    <location>
        <begin position="31"/>
        <end position="52"/>
    </location>
</feature>
<keyword evidence="1" id="KW-1133">Transmembrane helix</keyword>
<dbReference type="InterPro" id="IPR037185">
    <property type="entry name" value="EmrE-like"/>
</dbReference>
<gene>
    <name evidence="2" type="ORF">UR64_C0022G0006</name>
</gene>
<feature type="transmembrane region" description="Helical" evidence="1">
    <location>
        <begin position="143"/>
        <end position="164"/>
    </location>
</feature>
<feature type="transmembrane region" description="Helical" evidence="1">
    <location>
        <begin position="258"/>
        <end position="276"/>
    </location>
</feature>
<keyword evidence="1" id="KW-0812">Transmembrane</keyword>
<evidence type="ECO:0000256" key="1">
    <source>
        <dbReference type="SAM" id="Phobius"/>
    </source>
</evidence>
<protein>
    <recommendedName>
        <fullName evidence="4">EamA domain-containing protein</fullName>
    </recommendedName>
</protein>
<feature type="transmembrane region" description="Helical" evidence="1">
    <location>
        <begin position="176"/>
        <end position="192"/>
    </location>
</feature>
<evidence type="ECO:0000313" key="2">
    <source>
        <dbReference type="EMBL" id="KKP65646.1"/>
    </source>
</evidence>
<comment type="caution">
    <text evidence="2">The sequence shown here is derived from an EMBL/GenBank/DDBJ whole genome shotgun (WGS) entry which is preliminary data.</text>
</comment>
<dbReference type="Proteomes" id="UP000034952">
    <property type="component" value="Unassembled WGS sequence"/>
</dbReference>
<dbReference type="AlphaFoldDB" id="A0A0G0BPU0"/>
<feature type="transmembrane region" description="Helical" evidence="1">
    <location>
        <begin position="118"/>
        <end position="137"/>
    </location>
</feature>
<feature type="transmembrane region" description="Helical" evidence="1">
    <location>
        <begin position="64"/>
        <end position="86"/>
    </location>
</feature>
<feature type="transmembrane region" description="Helical" evidence="1">
    <location>
        <begin position="92"/>
        <end position="111"/>
    </location>
</feature>
<proteinExistence type="predicted"/>
<feature type="transmembrane region" description="Helical" evidence="1">
    <location>
        <begin position="207"/>
        <end position="228"/>
    </location>
</feature>
<reference evidence="2 3" key="1">
    <citation type="journal article" date="2015" name="Nature">
        <title>rRNA introns, odd ribosomes, and small enigmatic genomes across a large radiation of phyla.</title>
        <authorList>
            <person name="Brown C.T."/>
            <person name="Hug L.A."/>
            <person name="Thomas B.C."/>
            <person name="Sharon I."/>
            <person name="Castelle C.J."/>
            <person name="Singh A."/>
            <person name="Wilkins M.J."/>
            <person name="Williams K.H."/>
            <person name="Banfield J.F."/>
        </authorList>
    </citation>
    <scope>NUCLEOTIDE SEQUENCE [LARGE SCALE GENOMIC DNA]</scope>
</reference>
<evidence type="ECO:0008006" key="4">
    <source>
        <dbReference type="Google" id="ProtNLM"/>
    </source>
</evidence>
<dbReference type="SUPFAM" id="SSF103481">
    <property type="entry name" value="Multidrug resistance efflux transporter EmrE"/>
    <property type="match status" value="1"/>
</dbReference>
<evidence type="ECO:0000313" key="3">
    <source>
        <dbReference type="Proteomes" id="UP000034952"/>
    </source>
</evidence>
<name>A0A0G0BPU0_9BACT</name>
<accession>A0A0G0BPU0</accession>
<organism evidence="2 3">
    <name type="scientific">Candidatus Nomurabacteria bacterium GW2011_GWE1_35_16</name>
    <dbReference type="NCBI Taxonomy" id="1618761"/>
    <lineage>
        <taxon>Bacteria</taxon>
        <taxon>Candidatus Nomuraibacteriota</taxon>
    </lineage>
</organism>